<keyword evidence="3 6" id="KW-0812">Transmembrane</keyword>
<evidence type="ECO:0000256" key="6">
    <source>
        <dbReference type="SAM" id="Phobius"/>
    </source>
</evidence>
<reference evidence="8" key="1">
    <citation type="submission" date="2011-07" db="EMBL/GenBank/DDBJ databases">
        <authorList>
            <consortium name="Caenorhabditis brenneri Sequencing and Analysis Consortium"/>
            <person name="Wilson R.K."/>
        </authorList>
    </citation>
    <scope>NUCLEOTIDE SEQUENCE [LARGE SCALE GENOMIC DNA]</scope>
    <source>
        <strain evidence="8">PB2801</strain>
    </source>
</reference>
<evidence type="ECO:0000256" key="2">
    <source>
        <dbReference type="ARBA" id="ARBA00009166"/>
    </source>
</evidence>
<accession>G0PAN4</accession>
<dbReference type="GO" id="GO:0016020">
    <property type="term" value="C:membrane"/>
    <property type="evidence" value="ECO:0007669"/>
    <property type="project" value="UniProtKB-SubCell"/>
</dbReference>
<keyword evidence="5 6" id="KW-0472">Membrane</keyword>
<comment type="subcellular location">
    <subcellularLocation>
        <location evidence="1">Membrane</location>
        <topology evidence="1">Multi-pass membrane protein</topology>
    </subcellularLocation>
</comment>
<evidence type="ECO:0000256" key="1">
    <source>
        <dbReference type="ARBA" id="ARBA00004141"/>
    </source>
</evidence>
<dbReference type="OrthoDB" id="5783603at2759"/>
<dbReference type="InterPro" id="IPR050920">
    <property type="entry name" value="Nematode_rcpt-like_delta"/>
</dbReference>
<dbReference type="InParanoid" id="G0PAN4"/>
<keyword evidence="4 6" id="KW-1133">Transmembrane helix</keyword>
<proteinExistence type="inferred from homology"/>
<dbReference type="EMBL" id="GL380185">
    <property type="protein sequence ID" value="EGT49377.1"/>
    <property type="molecule type" value="Genomic_DNA"/>
</dbReference>
<evidence type="ECO:0000313" key="7">
    <source>
        <dbReference type="EMBL" id="EGT49377.1"/>
    </source>
</evidence>
<keyword evidence="8" id="KW-1185">Reference proteome</keyword>
<dbReference type="eggNOG" id="ENOG502TGQW">
    <property type="taxonomic scope" value="Eukaryota"/>
</dbReference>
<protein>
    <submittedName>
        <fullName evidence="7">CBN-SRD-2 protein</fullName>
    </submittedName>
</protein>
<evidence type="ECO:0000256" key="5">
    <source>
        <dbReference type="ARBA" id="ARBA00023136"/>
    </source>
</evidence>
<dbReference type="PANTHER" id="PTHR22945:SF27">
    <property type="entry name" value="SERPENTINE RECEPTOR CLASS DELTA-2"/>
    <property type="match status" value="1"/>
</dbReference>
<dbReference type="PROSITE" id="PS51257">
    <property type="entry name" value="PROKAR_LIPOPROTEIN"/>
    <property type="match status" value="1"/>
</dbReference>
<evidence type="ECO:0000313" key="8">
    <source>
        <dbReference type="Proteomes" id="UP000008068"/>
    </source>
</evidence>
<dbReference type="InterPro" id="IPR019421">
    <property type="entry name" value="7TM_GPCR_serpentine_rcpt_Srd"/>
</dbReference>
<name>G0PAN4_CAEBE</name>
<dbReference type="Pfam" id="PF10317">
    <property type="entry name" value="7TM_GPCR_Srd"/>
    <property type="match status" value="1"/>
</dbReference>
<dbReference type="Proteomes" id="UP000008068">
    <property type="component" value="Unassembled WGS sequence"/>
</dbReference>
<sequence length="184" mass="21307">MKSYAVYLLNFAFFDFATCIISFFSCQKVIFSGFSLIYVFHGPCKHISAWFCYFCHCFECHTLAHSQWILFGSFMYRYMVLRGETPTVKDLLRYSAAFYSMSFCFLVFYSFARSDSEKLLEVMASLHPEYHYDDKTIWKILNNPDLHLSPVTRGSHQKLIRQTSAGADSAAIAANKQSYVTTQL</sequence>
<evidence type="ECO:0000256" key="4">
    <source>
        <dbReference type="ARBA" id="ARBA00022989"/>
    </source>
</evidence>
<gene>
    <name evidence="7" type="primary">Cbn-srd-2</name>
    <name evidence="7" type="ORF">CAEBREN_22720</name>
</gene>
<organism evidence="8">
    <name type="scientific">Caenorhabditis brenneri</name>
    <name type="common">Nematode worm</name>
    <dbReference type="NCBI Taxonomy" id="135651"/>
    <lineage>
        <taxon>Eukaryota</taxon>
        <taxon>Metazoa</taxon>
        <taxon>Ecdysozoa</taxon>
        <taxon>Nematoda</taxon>
        <taxon>Chromadorea</taxon>
        <taxon>Rhabditida</taxon>
        <taxon>Rhabditina</taxon>
        <taxon>Rhabditomorpha</taxon>
        <taxon>Rhabditoidea</taxon>
        <taxon>Rhabditidae</taxon>
        <taxon>Peloderinae</taxon>
        <taxon>Caenorhabditis</taxon>
    </lineage>
</organism>
<dbReference type="AlphaFoldDB" id="G0PAN4"/>
<feature type="transmembrane region" description="Helical" evidence="6">
    <location>
        <begin position="91"/>
        <end position="111"/>
    </location>
</feature>
<evidence type="ECO:0000256" key="3">
    <source>
        <dbReference type="ARBA" id="ARBA00022692"/>
    </source>
</evidence>
<feature type="transmembrane region" description="Helical" evidence="6">
    <location>
        <begin position="47"/>
        <end position="71"/>
    </location>
</feature>
<comment type="similarity">
    <text evidence="2">Belongs to the nematode receptor-like protein srd family.</text>
</comment>
<dbReference type="PANTHER" id="PTHR22945">
    <property type="entry name" value="SERPENTINE RECEPTOR, CLASS D DELTA"/>
    <property type="match status" value="1"/>
</dbReference>
<dbReference type="HOGENOM" id="CLU_1469482_0_0_1"/>